<dbReference type="PROSITE" id="PS50157">
    <property type="entry name" value="ZINC_FINGER_C2H2_2"/>
    <property type="match status" value="1"/>
</dbReference>
<feature type="region of interest" description="Disordered" evidence="7">
    <location>
        <begin position="1"/>
        <end position="27"/>
    </location>
</feature>
<evidence type="ECO:0000259" key="8">
    <source>
        <dbReference type="PROSITE" id="PS50157"/>
    </source>
</evidence>
<dbReference type="GO" id="GO:0000978">
    <property type="term" value="F:RNA polymerase II cis-regulatory region sequence-specific DNA binding"/>
    <property type="evidence" value="ECO:0007669"/>
    <property type="project" value="TreeGrafter"/>
</dbReference>
<dbReference type="PANTHER" id="PTHR24396">
    <property type="entry name" value="ZINC FINGER PROTEIN"/>
    <property type="match status" value="1"/>
</dbReference>
<dbReference type="GO" id="GO:0005634">
    <property type="term" value="C:nucleus"/>
    <property type="evidence" value="ECO:0007669"/>
    <property type="project" value="UniProtKB-SubCell"/>
</dbReference>
<reference evidence="10" key="1">
    <citation type="submission" date="2016-05" db="EMBL/GenBank/DDBJ databases">
        <title>Comparative genomics of biotechnologically important yeasts.</title>
        <authorList>
            <consortium name="DOE Joint Genome Institute"/>
            <person name="Riley R."/>
            <person name="Haridas S."/>
            <person name="Wolfe K.H."/>
            <person name="Lopes M.R."/>
            <person name="Hittinger C.T."/>
            <person name="Goker M."/>
            <person name="Salamov A."/>
            <person name="Wisecaver J."/>
            <person name="Long T.M."/>
            <person name="Aerts A.L."/>
            <person name="Barry K."/>
            <person name="Choi C."/>
            <person name="Clum A."/>
            <person name="Coughlan A.Y."/>
            <person name="Deshpande S."/>
            <person name="Douglass A.P."/>
            <person name="Hanson S.J."/>
            <person name="Klenk H.-P."/>
            <person name="Labutti K."/>
            <person name="Lapidus A."/>
            <person name="Lindquist E."/>
            <person name="Lipzen A."/>
            <person name="Meier-Kolthoff J.P."/>
            <person name="Ohm R.A."/>
            <person name="Otillar R.P."/>
            <person name="Pangilinan J."/>
            <person name="Peng Y."/>
            <person name="Rokas A."/>
            <person name="Rosa C.A."/>
            <person name="Scheuner C."/>
            <person name="Sibirny A.A."/>
            <person name="Slot J.C."/>
            <person name="Stielow J.B."/>
            <person name="Sun H."/>
            <person name="Kurtzman C.P."/>
            <person name="Blackwell M."/>
            <person name="Grigoriev I.V."/>
            <person name="Jeffries T.W."/>
        </authorList>
    </citation>
    <scope>NUCLEOTIDE SEQUENCE [LARGE SCALE GENOMIC DNA]</scope>
    <source>
        <strain evidence="10">NRRL Y-17324</strain>
    </source>
</reference>
<keyword evidence="2" id="KW-0479">Metal-binding</keyword>
<gene>
    <name evidence="9" type="ORF">CANTADRAFT_23107</name>
</gene>
<keyword evidence="4" id="KW-0862">Zinc</keyword>
<dbReference type="OrthoDB" id="9439903at2759"/>
<feature type="region of interest" description="Disordered" evidence="7">
    <location>
        <begin position="610"/>
        <end position="633"/>
    </location>
</feature>
<evidence type="ECO:0000256" key="2">
    <source>
        <dbReference type="ARBA" id="ARBA00022723"/>
    </source>
</evidence>
<dbReference type="PROSITE" id="PS00028">
    <property type="entry name" value="ZINC_FINGER_C2H2_1"/>
    <property type="match status" value="1"/>
</dbReference>
<evidence type="ECO:0000313" key="10">
    <source>
        <dbReference type="Proteomes" id="UP000094285"/>
    </source>
</evidence>
<dbReference type="EMBL" id="KV453914">
    <property type="protein sequence ID" value="ODV77996.1"/>
    <property type="molecule type" value="Genomic_DNA"/>
</dbReference>
<dbReference type="InterPro" id="IPR013087">
    <property type="entry name" value="Znf_C2H2_type"/>
</dbReference>
<evidence type="ECO:0000256" key="7">
    <source>
        <dbReference type="SAM" id="MobiDB-lite"/>
    </source>
</evidence>
<dbReference type="InterPro" id="IPR051643">
    <property type="entry name" value="Transcr_Reg_ZincFinger"/>
</dbReference>
<proteinExistence type="predicted"/>
<feature type="compositionally biased region" description="Low complexity" evidence="7">
    <location>
        <begin position="610"/>
        <end position="620"/>
    </location>
</feature>
<evidence type="ECO:0000256" key="6">
    <source>
        <dbReference type="PROSITE-ProRule" id="PRU00042"/>
    </source>
</evidence>
<evidence type="ECO:0000256" key="3">
    <source>
        <dbReference type="ARBA" id="ARBA00022771"/>
    </source>
</evidence>
<feature type="domain" description="C2H2-type" evidence="8">
    <location>
        <begin position="269"/>
        <end position="296"/>
    </location>
</feature>
<dbReference type="STRING" id="984487.A0A1E4SEV3"/>
<evidence type="ECO:0000256" key="5">
    <source>
        <dbReference type="ARBA" id="ARBA00023242"/>
    </source>
</evidence>
<dbReference type="RefSeq" id="XP_020063118.1">
    <property type="nucleotide sequence ID" value="XM_020206922.1"/>
</dbReference>
<organism evidence="9 10">
    <name type="scientific">Suhomyces tanzawaensis NRRL Y-17324</name>
    <dbReference type="NCBI Taxonomy" id="984487"/>
    <lineage>
        <taxon>Eukaryota</taxon>
        <taxon>Fungi</taxon>
        <taxon>Dikarya</taxon>
        <taxon>Ascomycota</taxon>
        <taxon>Saccharomycotina</taxon>
        <taxon>Pichiomycetes</taxon>
        <taxon>Debaryomycetaceae</taxon>
        <taxon>Suhomyces</taxon>
    </lineage>
</organism>
<keyword evidence="3 6" id="KW-0863">Zinc-finger</keyword>
<evidence type="ECO:0000256" key="1">
    <source>
        <dbReference type="ARBA" id="ARBA00004123"/>
    </source>
</evidence>
<dbReference type="GO" id="GO:0008270">
    <property type="term" value="F:zinc ion binding"/>
    <property type="evidence" value="ECO:0007669"/>
    <property type="project" value="UniProtKB-KW"/>
</dbReference>
<keyword evidence="10" id="KW-1185">Reference proteome</keyword>
<feature type="compositionally biased region" description="Polar residues" evidence="7">
    <location>
        <begin position="621"/>
        <end position="633"/>
    </location>
</feature>
<dbReference type="Proteomes" id="UP000094285">
    <property type="component" value="Unassembled WGS sequence"/>
</dbReference>
<dbReference type="AlphaFoldDB" id="A0A1E4SEV3"/>
<dbReference type="SUPFAM" id="SSF57667">
    <property type="entry name" value="beta-beta-alpha zinc fingers"/>
    <property type="match status" value="1"/>
</dbReference>
<name>A0A1E4SEV3_9ASCO</name>
<evidence type="ECO:0000256" key="4">
    <source>
        <dbReference type="ARBA" id="ARBA00022833"/>
    </source>
</evidence>
<feature type="compositionally biased region" description="Low complexity" evidence="7">
    <location>
        <begin position="14"/>
        <end position="27"/>
    </location>
</feature>
<dbReference type="InterPro" id="IPR036236">
    <property type="entry name" value="Znf_C2H2_sf"/>
</dbReference>
<comment type="subcellular location">
    <subcellularLocation>
        <location evidence="1">Nucleus</location>
    </subcellularLocation>
</comment>
<dbReference type="GO" id="GO:0000981">
    <property type="term" value="F:DNA-binding transcription factor activity, RNA polymerase II-specific"/>
    <property type="evidence" value="ECO:0007669"/>
    <property type="project" value="TreeGrafter"/>
</dbReference>
<evidence type="ECO:0000313" key="9">
    <source>
        <dbReference type="EMBL" id="ODV77996.1"/>
    </source>
</evidence>
<feature type="compositionally biased region" description="Polar residues" evidence="7">
    <location>
        <begin position="219"/>
        <end position="234"/>
    </location>
</feature>
<dbReference type="PANTHER" id="PTHR24396:SF19">
    <property type="entry name" value="FI01119P"/>
    <property type="match status" value="1"/>
</dbReference>
<protein>
    <recommendedName>
        <fullName evidence="8">C2H2-type domain-containing protein</fullName>
    </recommendedName>
</protein>
<dbReference type="SMART" id="SM00355">
    <property type="entry name" value="ZnF_C2H2"/>
    <property type="match status" value="2"/>
</dbReference>
<keyword evidence="5" id="KW-0539">Nucleus</keyword>
<accession>A0A1E4SEV3</accession>
<feature type="compositionally biased region" description="Low complexity" evidence="7">
    <location>
        <begin position="194"/>
        <end position="208"/>
    </location>
</feature>
<dbReference type="Gene3D" id="3.30.160.60">
    <property type="entry name" value="Classic Zinc Finger"/>
    <property type="match status" value="1"/>
</dbReference>
<feature type="region of interest" description="Disordered" evidence="7">
    <location>
        <begin position="183"/>
        <end position="249"/>
    </location>
</feature>
<dbReference type="GeneID" id="30981059"/>
<sequence length="661" mass="74112">MSVFSSESVRRTSKMTSKTSSKTPSKSSTFVNFTLVAIALRLLQVGISYVLALLVPFPESLSIPSDSQFFHHINRQPKKSRKKSSRIVELDDKTDLFPSIRSPAIVPTASAALPLDKNVSYAQPCSTGLTTKLLPYKNENGEIEWAFTDDGVSSELDVFKQGSHQHFNPEPQFYNEYDEAAYEEEDDANLSPTISNSSNNDSIISSSNKAAAVKKEDNNTPGTNHSSPFTPNDQHLNHDHHSGSISSCSSSEDIALGDSSFGVPDGKIHQCPHCDATFKIRGYLTRHLKKHATKKAYSCPFHEFSVFIDENDVTHKCHPNGGFSRRDTYKTHLKSRHFKYPKGTKTKERAKSAGSCSMCGETFPNAEIWCELHVEGAECKFLPSGFKGKSRIKNRIKKQLTKQQQKEFEKSGGIYSKHFALASAVSSKKTNGLSQVSGECSTPAMDTPVSANNSTPIPSSINTYGYKHISNSPAVSISSSINNEAHTSPDAKVSSSYTEVKQEVPVVQHNPIDYSQHFYSQSFQPTHIDHYQMGGEPMPSFEAFDDDQFCLDIDQLNNATFNNFNEIIEFMKAQHAVNNLNRGNQIQQPTVHYGFDQQAQHQARIQEFQQQEQLHQNQYQTEMHQQDFSEQSNFQPLQSQQCFPVKQQYQMYSNPNPVMYN</sequence>